<dbReference type="PANTHER" id="PTHR24419:SF18">
    <property type="entry name" value="SERINE_THREONINE-PROTEIN KINASE HASPIN"/>
    <property type="match status" value="1"/>
</dbReference>
<feature type="region of interest" description="Disordered" evidence="9">
    <location>
        <begin position="675"/>
        <end position="696"/>
    </location>
</feature>
<evidence type="ECO:0000256" key="6">
    <source>
        <dbReference type="ARBA" id="ARBA00022840"/>
    </source>
</evidence>
<dbReference type="GO" id="GO:0005737">
    <property type="term" value="C:cytoplasm"/>
    <property type="evidence" value="ECO:0007669"/>
    <property type="project" value="TreeGrafter"/>
</dbReference>
<dbReference type="OrthoDB" id="21018at2759"/>
<feature type="region of interest" description="Disordered" evidence="9">
    <location>
        <begin position="81"/>
        <end position="122"/>
    </location>
</feature>
<keyword evidence="4" id="KW-0547">Nucleotide-binding</keyword>
<dbReference type="InterPro" id="IPR024604">
    <property type="entry name" value="GSG2_C"/>
</dbReference>
<evidence type="ECO:0000256" key="9">
    <source>
        <dbReference type="SAM" id="MobiDB-lite"/>
    </source>
</evidence>
<evidence type="ECO:0000256" key="2">
    <source>
        <dbReference type="ARBA" id="ARBA00022527"/>
    </source>
</evidence>
<evidence type="ECO:0000256" key="8">
    <source>
        <dbReference type="ARBA" id="ARBA00048679"/>
    </source>
</evidence>
<keyword evidence="5" id="KW-0418">Kinase</keyword>
<feature type="compositionally biased region" description="Basic and acidic residues" evidence="9">
    <location>
        <begin position="81"/>
        <end position="92"/>
    </location>
</feature>
<evidence type="ECO:0000259" key="10">
    <source>
        <dbReference type="SMART" id="SM01331"/>
    </source>
</evidence>
<reference evidence="11" key="1">
    <citation type="submission" date="2020-01" db="EMBL/GenBank/DDBJ databases">
        <authorList>
            <consortium name="DOE Joint Genome Institute"/>
            <person name="Haridas S."/>
            <person name="Albert R."/>
            <person name="Binder M."/>
            <person name="Bloem J."/>
            <person name="Labutti K."/>
            <person name="Salamov A."/>
            <person name="Andreopoulos B."/>
            <person name="Baker S.E."/>
            <person name="Barry K."/>
            <person name="Bills G."/>
            <person name="Bluhm B.H."/>
            <person name="Cannon C."/>
            <person name="Castanera R."/>
            <person name="Culley D.E."/>
            <person name="Daum C."/>
            <person name="Ezra D."/>
            <person name="Gonzalez J.B."/>
            <person name="Henrissat B."/>
            <person name="Kuo A."/>
            <person name="Liang C."/>
            <person name="Lipzen A."/>
            <person name="Lutzoni F."/>
            <person name="Magnuson J."/>
            <person name="Mondo S."/>
            <person name="Nolan M."/>
            <person name="Ohm R."/>
            <person name="Pangilinan J."/>
            <person name="Park H.-J."/>
            <person name="Ramirez L."/>
            <person name="Alfaro M."/>
            <person name="Sun H."/>
            <person name="Tritt A."/>
            <person name="Yoshinaga Y."/>
            <person name="Zwiers L.-H."/>
            <person name="Turgeon B.G."/>
            <person name="Goodwin S.B."/>
            <person name="Spatafora J.W."/>
            <person name="Crous P.W."/>
            <person name="Grigoriev I.V."/>
        </authorList>
    </citation>
    <scope>NUCLEOTIDE SEQUENCE</scope>
    <source>
        <strain evidence="11">IPT5</strain>
    </source>
</reference>
<dbReference type="Gene3D" id="1.10.510.10">
    <property type="entry name" value="Transferase(Phosphotransferase) domain 1"/>
    <property type="match status" value="1"/>
</dbReference>
<evidence type="ECO:0000256" key="5">
    <source>
        <dbReference type="ARBA" id="ARBA00022777"/>
    </source>
</evidence>
<dbReference type="GO" id="GO:0005634">
    <property type="term" value="C:nucleus"/>
    <property type="evidence" value="ECO:0007669"/>
    <property type="project" value="TreeGrafter"/>
</dbReference>
<dbReference type="SMART" id="SM01331">
    <property type="entry name" value="DUF3635"/>
    <property type="match status" value="1"/>
</dbReference>
<dbReference type="GO" id="GO:0072354">
    <property type="term" value="F:histone H3T3 kinase activity"/>
    <property type="evidence" value="ECO:0007669"/>
    <property type="project" value="TreeGrafter"/>
</dbReference>
<dbReference type="Gene3D" id="3.30.200.20">
    <property type="entry name" value="Phosphorylase Kinase, domain 1"/>
    <property type="match status" value="1"/>
</dbReference>
<gene>
    <name evidence="11" type="ORF">T440DRAFT_471062</name>
</gene>
<accession>A0A6A7AX13</accession>
<keyword evidence="2" id="KW-0723">Serine/threonine-protein kinase</keyword>
<name>A0A6A7AX13_9PLEO</name>
<dbReference type="Proteomes" id="UP000799423">
    <property type="component" value="Unassembled WGS sequence"/>
</dbReference>
<dbReference type="Pfam" id="PF12330">
    <property type="entry name" value="Haspin_kinase"/>
    <property type="match status" value="2"/>
</dbReference>
<evidence type="ECO:0000313" key="11">
    <source>
        <dbReference type="EMBL" id="KAF2847344.1"/>
    </source>
</evidence>
<proteinExistence type="predicted"/>
<dbReference type="AlphaFoldDB" id="A0A6A7AX13"/>
<feature type="region of interest" description="Disordered" evidence="9">
    <location>
        <begin position="1"/>
        <end position="42"/>
    </location>
</feature>
<comment type="catalytic activity">
    <reaction evidence="8">
        <text>L-seryl-[protein] + ATP = O-phospho-L-seryl-[protein] + ADP + H(+)</text>
        <dbReference type="Rhea" id="RHEA:17989"/>
        <dbReference type="Rhea" id="RHEA-COMP:9863"/>
        <dbReference type="Rhea" id="RHEA-COMP:11604"/>
        <dbReference type="ChEBI" id="CHEBI:15378"/>
        <dbReference type="ChEBI" id="CHEBI:29999"/>
        <dbReference type="ChEBI" id="CHEBI:30616"/>
        <dbReference type="ChEBI" id="CHEBI:83421"/>
        <dbReference type="ChEBI" id="CHEBI:456216"/>
        <dbReference type="EC" id="2.7.11.1"/>
    </reaction>
</comment>
<dbReference type="PANTHER" id="PTHR24419">
    <property type="entry name" value="INTERLEUKIN-1 RECEPTOR-ASSOCIATED KINASE"/>
    <property type="match status" value="1"/>
</dbReference>
<keyword evidence="3" id="KW-0808">Transferase</keyword>
<dbReference type="GO" id="GO:0035556">
    <property type="term" value="P:intracellular signal transduction"/>
    <property type="evidence" value="ECO:0007669"/>
    <property type="project" value="TreeGrafter"/>
</dbReference>
<keyword evidence="6" id="KW-0067">ATP-binding</keyword>
<sequence length="812" mass="90005">MPAKIVYGKKKSQQQTSFTRLLSPEKASATVAEGSSDTATGTNWRVQLGLAAQTPHVRGGDATTAVIDSLASGLGALKIQGDADDRNQDGRIHGSQSKSKGKRRNQRERGTEEKHGRKAKGAAALIEERLERSMGQLLIGGSKEEEPTEVEAGVTVINGQKMRVGRPRKALDPRDGNAVRGFDSGQKSKSDERKWSGKSNEGREEVEPIEESEVKTHVEMAPTARSTSPADATVHTPGQTPKKSPKAKRRMECTPTARPESSQLLTPEPTPDPDDIYAAYISPLLSLSDRKSLRLFTDWTAELSPHFQITKIAEASFSEVYRLSSISGIKAESVLKVVALKTPPSAPFPCQWTTRAVRDRNAQLLKEQEERDERDQYKSHVGDVLSEVKLLQNLTPIPGFTLFRSLSLVRGRPPAYFTSAWHAWNRSRPRGKKSEFPDPSKKSSYDDTQLWAVIEMQDAGTDCEKLMEAGSLKSVWEVWDVFWGVACSVAKAEEGVRFEHRDLHLGNICVRGVGGGAVKDLMAPRIKEPLKRKMRFCELETTVIDYTLSRADIVSHHGYAERSPGETLEKEDESDSVDVAYLDLNADPALFEGDASEEYQYEIYRYMRGVALFGSPLQWESCLPAAPEPTAQQETEQGRMMLTPKRSPKKNTHIRFDGSDDETVEIASCRLPQASGALGARKQESEPLPPPTVDKEDGHDEVWKAFHPQTNLVWLHFLLHKLLTHMKLHNSIPTMLSPQQLSADVVPSSSNAELLDVTKIKKKALKLYKVLERVSELLCPVALGREGALGSAKELVVKALEERWIRVGDVEG</sequence>
<feature type="domain" description="Serine/threonine-protein kinase haspin C-terminal" evidence="10">
    <location>
        <begin position="588"/>
        <end position="756"/>
    </location>
</feature>
<protein>
    <recommendedName>
        <fullName evidence="1">non-specific serine/threonine protein kinase</fullName>
        <ecNumber evidence="1">2.7.11.1</ecNumber>
    </recommendedName>
</protein>
<feature type="compositionally biased region" description="Polar residues" evidence="9">
    <location>
        <begin position="224"/>
        <end position="242"/>
    </location>
</feature>
<organism evidence="11 12">
    <name type="scientific">Plenodomus tracheiphilus IPT5</name>
    <dbReference type="NCBI Taxonomy" id="1408161"/>
    <lineage>
        <taxon>Eukaryota</taxon>
        <taxon>Fungi</taxon>
        <taxon>Dikarya</taxon>
        <taxon>Ascomycota</taxon>
        <taxon>Pezizomycotina</taxon>
        <taxon>Dothideomycetes</taxon>
        <taxon>Pleosporomycetidae</taxon>
        <taxon>Pleosporales</taxon>
        <taxon>Pleosporineae</taxon>
        <taxon>Leptosphaeriaceae</taxon>
        <taxon>Plenodomus</taxon>
    </lineage>
</organism>
<feature type="region of interest" description="Disordered" evidence="9">
    <location>
        <begin position="161"/>
        <end position="273"/>
    </location>
</feature>
<comment type="catalytic activity">
    <reaction evidence="7">
        <text>L-threonyl-[protein] + ATP = O-phospho-L-threonyl-[protein] + ADP + H(+)</text>
        <dbReference type="Rhea" id="RHEA:46608"/>
        <dbReference type="Rhea" id="RHEA-COMP:11060"/>
        <dbReference type="Rhea" id="RHEA-COMP:11605"/>
        <dbReference type="ChEBI" id="CHEBI:15378"/>
        <dbReference type="ChEBI" id="CHEBI:30013"/>
        <dbReference type="ChEBI" id="CHEBI:30616"/>
        <dbReference type="ChEBI" id="CHEBI:61977"/>
        <dbReference type="ChEBI" id="CHEBI:456216"/>
        <dbReference type="EC" id="2.7.11.1"/>
    </reaction>
</comment>
<evidence type="ECO:0000256" key="1">
    <source>
        <dbReference type="ARBA" id="ARBA00012513"/>
    </source>
</evidence>
<evidence type="ECO:0000256" key="3">
    <source>
        <dbReference type="ARBA" id="ARBA00022679"/>
    </source>
</evidence>
<dbReference type="EC" id="2.7.11.1" evidence="1"/>
<feature type="compositionally biased region" description="Polar residues" evidence="9">
    <location>
        <begin position="33"/>
        <end position="42"/>
    </location>
</feature>
<evidence type="ECO:0000256" key="7">
    <source>
        <dbReference type="ARBA" id="ARBA00047899"/>
    </source>
</evidence>
<keyword evidence="12" id="KW-1185">Reference proteome</keyword>
<dbReference type="GO" id="GO:0000278">
    <property type="term" value="P:mitotic cell cycle"/>
    <property type="evidence" value="ECO:0007669"/>
    <property type="project" value="TreeGrafter"/>
</dbReference>
<feature type="compositionally biased region" description="Basic and acidic residues" evidence="9">
    <location>
        <begin position="186"/>
        <end position="218"/>
    </location>
</feature>
<evidence type="ECO:0000256" key="4">
    <source>
        <dbReference type="ARBA" id="ARBA00022741"/>
    </source>
</evidence>
<dbReference type="EMBL" id="MU006326">
    <property type="protein sequence ID" value="KAF2847344.1"/>
    <property type="molecule type" value="Genomic_DNA"/>
</dbReference>
<dbReference type="GO" id="GO:0005524">
    <property type="term" value="F:ATP binding"/>
    <property type="evidence" value="ECO:0007669"/>
    <property type="project" value="UniProtKB-KW"/>
</dbReference>
<evidence type="ECO:0000313" key="12">
    <source>
        <dbReference type="Proteomes" id="UP000799423"/>
    </source>
</evidence>